<keyword evidence="3" id="KW-1185">Reference proteome</keyword>
<dbReference type="InterPro" id="IPR044730">
    <property type="entry name" value="RNase_H-like_dom_plant"/>
</dbReference>
<organism evidence="2 3">
    <name type="scientific">Sesamum alatum</name>
    <dbReference type="NCBI Taxonomy" id="300844"/>
    <lineage>
        <taxon>Eukaryota</taxon>
        <taxon>Viridiplantae</taxon>
        <taxon>Streptophyta</taxon>
        <taxon>Embryophyta</taxon>
        <taxon>Tracheophyta</taxon>
        <taxon>Spermatophyta</taxon>
        <taxon>Magnoliopsida</taxon>
        <taxon>eudicotyledons</taxon>
        <taxon>Gunneridae</taxon>
        <taxon>Pentapetalae</taxon>
        <taxon>asterids</taxon>
        <taxon>lamiids</taxon>
        <taxon>Lamiales</taxon>
        <taxon>Pedaliaceae</taxon>
        <taxon>Sesamum</taxon>
    </lineage>
</organism>
<evidence type="ECO:0000259" key="1">
    <source>
        <dbReference type="Pfam" id="PF13456"/>
    </source>
</evidence>
<sequence length="191" mass="20941">MRPHECIELATQLLHDFNQATNVPTPDSQHSDNKWAAPAEDWVKINFDAAVNADGSGAGLGSVARDYHGRCLAWKSSFHNFVRGAEHGEALAARQAVEMCVLNAWDRCIIEGNCALIIKKLNSKNLDLSSVSSLIYDILCMCPANKTIRFSWVCRTTNNVAHLLARSTSFSHEGTSSPQIMLDTLRADALG</sequence>
<dbReference type="Proteomes" id="UP001293254">
    <property type="component" value="Unassembled WGS sequence"/>
</dbReference>
<dbReference type="InterPro" id="IPR012337">
    <property type="entry name" value="RNaseH-like_sf"/>
</dbReference>
<dbReference type="GO" id="GO:0004523">
    <property type="term" value="F:RNA-DNA hybrid ribonuclease activity"/>
    <property type="evidence" value="ECO:0007669"/>
    <property type="project" value="InterPro"/>
</dbReference>
<proteinExistence type="predicted"/>
<dbReference type="SUPFAM" id="SSF53098">
    <property type="entry name" value="Ribonuclease H-like"/>
    <property type="match status" value="1"/>
</dbReference>
<dbReference type="PANTHER" id="PTHR47074">
    <property type="entry name" value="BNAC02G40300D PROTEIN"/>
    <property type="match status" value="1"/>
</dbReference>
<evidence type="ECO:0000313" key="3">
    <source>
        <dbReference type="Proteomes" id="UP001293254"/>
    </source>
</evidence>
<accession>A0AAE1XP13</accession>
<dbReference type="InterPro" id="IPR002156">
    <property type="entry name" value="RNaseH_domain"/>
</dbReference>
<dbReference type="AlphaFoldDB" id="A0AAE1XP13"/>
<reference evidence="2" key="2">
    <citation type="journal article" date="2024" name="Plant">
        <title>Genomic evolution and insights into agronomic trait innovations of Sesamum species.</title>
        <authorList>
            <person name="Miao H."/>
            <person name="Wang L."/>
            <person name="Qu L."/>
            <person name="Liu H."/>
            <person name="Sun Y."/>
            <person name="Le M."/>
            <person name="Wang Q."/>
            <person name="Wei S."/>
            <person name="Zheng Y."/>
            <person name="Lin W."/>
            <person name="Duan Y."/>
            <person name="Cao H."/>
            <person name="Xiong S."/>
            <person name="Wang X."/>
            <person name="Wei L."/>
            <person name="Li C."/>
            <person name="Ma Q."/>
            <person name="Ju M."/>
            <person name="Zhao R."/>
            <person name="Li G."/>
            <person name="Mu C."/>
            <person name="Tian Q."/>
            <person name="Mei H."/>
            <person name="Zhang T."/>
            <person name="Gao T."/>
            <person name="Zhang H."/>
        </authorList>
    </citation>
    <scope>NUCLEOTIDE SEQUENCE</scope>
    <source>
        <strain evidence="2">3651</strain>
    </source>
</reference>
<feature type="domain" description="RNase H type-1" evidence="1">
    <location>
        <begin position="46"/>
        <end position="167"/>
    </location>
</feature>
<reference evidence="2" key="1">
    <citation type="submission" date="2020-06" db="EMBL/GenBank/DDBJ databases">
        <authorList>
            <person name="Li T."/>
            <person name="Hu X."/>
            <person name="Zhang T."/>
            <person name="Song X."/>
            <person name="Zhang H."/>
            <person name="Dai N."/>
            <person name="Sheng W."/>
            <person name="Hou X."/>
            <person name="Wei L."/>
        </authorList>
    </citation>
    <scope>NUCLEOTIDE SEQUENCE</scope>
    <source>
        <strain evidence="2">3651</strain>
        <tissue evidence="2">Leaf</tissue>
    </source>
</reference>
<name>A0AAE1XP13_9LAMI</name>
<dbReference type="EMBL" id="JACGWO010000011">
    <property type="protein sequence ID" value="KAK4414957.1"/>
    <property type="molecule type" value="Genomic_DNA"/>
</dbReference>
<dbReference type="CDD" id="cd06222">
    <property type="entry name" value="RNase_H_like"/>
    <property type="match status" value="1"/>
</dbReference>
<dbReference type="GO" id="GO:0003676">
    <property type="term" value="F:nucleic acid binding"/>
    <property type="evidence" value="ECO:0007669"/>
    <property type="project" value="InterPro"/>
</dbReference>
<evidence type="ECO:0000313" key="2">
    <source>
        <dbReference type="EMBL" id="KAK4414957.1"/>
    </source>
</evidence>
<dbReference type="Pfam" id="PF13456">
    <property type="entry name" value="RVT_3"/>
    <property type="match status" value="1"/>
</dbReference>
<gene>
    <name evidence="2" type="ORF">Salat_2602700</name>
</gene>
<comment type="caution">
    <text evidence="2">The sequence shown here is derived from an EMBL/GenBank/DDBJ whole genome shotgun (WGS) entry which is preliminary data.</text>
</comment>
<dbReference type="InterPro" id="IPR052929">
    <property type="entry name" value="RNase_H-like_EbsB-rel"/>
</dbReference>
<dbReference type="PANTHER" id="PTHR47074:SF11">
    <property type="entry name" value="REVERSE TRANSCRIPTASE-LIKE PROTEIN"/>
    <property type="match status" value="1"/>
</dbReference>
<dbReference type="InterPro" id="IPR036397">
    <property type="entry name" value="RNaseH_sf"/>
</dbReference>
<dbReference type="Gene3D" id="3.30.420.10">
    <property type="entry name" value="Ribonuclease H-like superfamily/Ribonuclease H"/>
    <property type="match status" value="1"/>
</dbReference>
<protein>
    <recommendedName>
        <fullName evidence="1">RNase H type-1 domain-containing protein</fullName>
    </recommendedName>
</protein>